<evidence type="ECO:0000313" key="1">
    <source>
        <dbReference type="EMBL" id="WEK03023.1"/>
    </source>
</evidence>
<reference evidence="1" key="1">
    <citation type="submission" date="2023-03" db="EMBL/GenBank/DDBJ databases">
        <title>Andean soil-derived lignocellulolytic bacterial consortium as a source of novel taxa and putative plastic-active enzymes.</title>
        <authorList>
            <person name="Diaz-Garcia L."/>
            <person name="Chuvochina M."/>
            <person name="Feuerriegel G."/>
            <person name="Bunk B."/>
            <person name="Sproer C."/>
            <person name="Streit W.R."/>
            <person name="Rodriguez L.M."/>
            <person name="Overmann J."/>
            <person name="Jimenez D.J."/>
        </authorList>
    </citation>
    <scope>NUCLEOTIDE SEQUENCE</scope>
    <source>
        <strain evidence="1">MAG 4196</strain>
    </source>
</reference>
<dbReference type="Proteomes" id="UP001217476">
    <property type="component" value="Chromosome"/>
</dbReference>
<sequence>MTLGAFSAMTIAAIGPGVVIETFADEAPTVGIDPSKLVRYEGRKYIVDYDASVSTDPISTSQVKKIEGGRVSYVTITTTETGTYSSDAMFSNHVQYPGIDVQPVHSRNHFAYWTNGHWSGFVTRAANSFIYARSWRN</sequence>
<accession>A0AAJ6B009</accession>
<name>A0AAJ6B009_9HYPH</name>
<dbReference type="AlphaFoldDB" id="A0AAJ6B009"/>
<evidence type="ECO:0000313" key="2">
    <source>
        <dbReference type="Proteomes" id="UP001217476"/>
    </source>
</evidence>
<dbReference type="EMBL" id="CP119312">
    <property type="protein sequence ID" value="WEK03023.1"/>
    <property type="molecule type" value="Genomic_DNA"/>
</dbReference>
<proteinExistence type="predicted"/>
<organism evidence="1 2">
    <name type="scientific">Candidatus Devosia phytovorans</name>
    <dbReference type="NCBI Taxonomy" id="3121372"/>
    <lineage>
        <taxon>Bacteria</taxon>
        <taxon>Pseudomonadati</taxon>
        <taxon>Pseudomonadota</taxon>
        <taxon>Alphaproteobacteria</taxon>
        <taxon>Hyphomicrobiales</taxon>
        <taxon>Devosiaceae</taxon>
        <taxon>Devosia</taxon>
    </lineage>
</organism>
<protein>
    <submittedName>
        <fullName evidence="1">Uncharacterized protein</fullName>
    </submittedName>
</protein>
<gene>
    <name evidence="1" type="ORF">P0Y65_12490</name>
</gene>